<dbReference type="InterPro" id="IPR000719">
    <property type="entry name" value="Prot_kinase_dom"/>
</dbReference>
<evidence type="ECO:0000256" key="3">
    <source>
        <dbReference type="ARBA" id="ARBA00022679"/>
    </source>
</evidence>
<dbReference type="PANTHER" id="PTHR24356">
    <property type="entry name" value="SERINE/THREONINE-PROTEIN KINASE"/>
    <property type="match status" value="1"/>
</dbReference>
<dbReference type="Pfam" id="PF00069">
    <property type="entry name" value="Pkinase"/>
    <property type="match status" value="1"/>
</dbReference>
<evidence type="ECO:0000256" key="5">
    <source>
        <dbReference type="ARBA" id="ARBA00022777"/>
    </source>
</evidence>
<proteinExistence type="predicted"/>
<evidence type="ECO:0000256" key="8">
    <source>
        <dbReference type="ARBA" id="ARBA00048679"/>
    </source>
</evidence>
<keyword evidence="12" id="KW-1185">Reference proteome</keyword>
<evidence type="ECO:0000256" key="1">
    <source>
        <dbReference type="ARBA" id="ARBA00012513"/>
    </source>
</evidence>
<name>A0AAD2FC06_9STRA</name>
<dbReference type="EMBL" id="CAKOGP040000099">
    <property type="protein sequence ID" value="CAJ1929866.1"/>
    <property type="molecule type" value="Genomic_DNA"/>
</dbReference>
<feature type="domain" description="Protein kinase" evidence="10">
    <location>
        <begin position="8"/>
        <end position="280"/>
    </location>
</feature>
<dbReference type="SUPFAM" id="SSF56112">
    <property type="entry name" value="Protein kinase-like (PK-like)"/>
    <property type="match status" value="1"/>
</dbReference>
<dbReference type="InterPro" id="IPR050236">
    <property type="entry name" value="Ser_Thr_kinase_AGC"/>
</dbReference>
<sequence length="328" mass="36996">MGPSRNDFLFGPTIGQGTFSNVIYAKHKKSGVEVAIKVIDQFTLKRRPEMVNMVWTEQDSLRRCRSPCVINLLAFFSDSDFVYMVQDLAFGGDLHMLLRFGLSSNRILWYQSISYYCRQIVDAISYVHTENIVHGDVKPQNILHDGRGKLRLADFGSSFTCDAQRATQIAVGTSEYSSPEVLTSCRLSIAIDFWSVGCVFFAMFVGESPFRAASEALVVESVIDYTNGKSKVAKDVTTKLPTSWKLIVDGLLNTNPVDRGKEWDGVIKVSRNWNEPEELLALEAPWRRNLEGASLKDGSLFYQPGIPLPEYVGRFILFDEHCRQDHTL</sequence>
<dbReference type="Gene3D" id="1.10.510.10">
    <property type="entry name" value="Transferase(Phosphotransferase) domain 1"/>
    <property type="match status" value="1"/>
</dbReference>
<keyword evidence="6 9" id="KW-0067">ATP-binding</keyword>
<evidence type="ECO:0000256" key="9">
    <source>
        <dbReference type="PROSITE-ProRule" id="PRU10141"/>
    </source>
</evidence>
<comment type="catalytic activity">
    <reaction evidence="8">
        <text>L-seryl-[protein] + ATP = O-phospho-L-seryl-[protein] + ADP + H(+)</text>
        <dbReference type="Rhea" id="RHEA:17989"/>
        <dbReference type="Rhea" id="RHEA-COMP:9863"/>
        <dbReference type="Rhea" id="RHEA-COMP:11604"/>
        <dbReference type="ChEBI" id="CHEBI:15378"/>
        <dbReference type="ChEBI" id="CHEBI:29999"/>
        <dbReference type="ChEBI" id="CHEBI:30616"/>
        <dbReference type="ChEBI" id="CHEBI:83421"/>
        <dbReference type="ChEBI" id="CHEBI:456216"/>
        <dbReference type="EC" id="2.7.11.1"/>
    </reaction>
</comment>
<keyword evidence="3" id="KW-0808">Transferase</keyword>
<dbReference type="AlphaFoldDB" id="A0AAD2FC06"/>
<gene>
    <name evidence="11" type="ORF">CYCCA115_LOCUS1783</name>
</gene>
<evidence type="ECO:0000259" key="10">
    <source>
        <dbReference type="PROSITE" id="PS50011"/>
    </source>
</evidence>
<reference evidence="11" key="1">
    <citation type="submission" date="2023-08" db="EMBL/GenBank/DDBJ databases">
        <authorList>
            <person name="Audoor S."/>
            <person name="Bilcke G."/>
        </authorList>
    </citation>
    <scope>NUCLEOTIDE SEQUENCE</scope>
</reference>
<keyword evidence="2" id="KW-0723">Serine/threonine-protein kinase</keyword>
<evidence type="ECO:0000313" key="11">
    <source>
        <dbReference type="EMBL" id="CAJ1929866.1"/>
    </source>
</evidence>
<dbReference type="EC" id="2.7.11.1" evidence="1"/>
<evidence type="ECO:0000256" key="4">
    <source>
        <dbReference type="ARBA" id="ARBA00022741"/>
    </source>
</evidence>
<dbReference type="GO" id="GO:0035556">
    <property type="term" value="P:intracellular signal transduction"/>
    <property type="evidence" value="ECO:0007669"/>
    <property type="project" value="TreeGrafter"/>
</dbReference>
<dbReference type="Proteomes" id="UP001295423">
    <property type="component" value="Unassembled WGS sequence"/>
</dbReference>
<keyword evidence="5" id="KW-0418">Kinase</keyword>
<evidence type="ECO:0000256" key="6">
    <source>
        <dbReference type="ARBA" id="ARBA00022840"/>
    </source>
</evidence>
<comment type="caution">
    <text evidence="11">The sequence shown here is derived from an EMBL/GenBank/DDBJ whole genome shotgun (WGS) entry which is preliminary data.</text>
</comment>
<feature type="binding site" evidence="9">
    <location>
        <position position="37"/>
    </location>
    <ligand>
        <name>ATP</name>
        <dbReference type="ChEBI" id="CHEBI:30616"/>
    </ligand>
</feature>
<dbReference type="PROSITE" id="PS50011">
    <property type="entry name" value="PROTEIN_KINASE_DOM"/>
    <property type="match status" value="1"/>
</dbReference>
<dbReference type="GO" id="GO:0004674">
    <property type="term" value="F:protein serine/threonine kinase activity"/>
    <property type="evidence" value="ECO:0007669"/>
    <property type="project" value="UniProtKB-KW"/>
</dbReference>
<accession>A0AAD2FC06</accession>
<evidence type="ECO:0000256" key="2">
    <source>
        <dbReference type="ARBA" id="ARBA00022527"/>
    </source>
</evidence>
<evidence type="ECO:0000313" key="12">
    <source>
        <dbReference type="Proteomes" id="UP001295423"/>
    </source>
</evidence>
<organism evidence="11 12">
    <name type="scientific">Cylindrotheca closterium</name>
    <dbReference type="NCBI Taxonomy" id="2856"/>
    <lineage>
        <taxon>Eukaryota</taxon>
        <taxon>Sar</taxon>
        <taxon>Stramenopiles</taxon>
        <taxon>Ochrophyta</taxon>
        <taxon>Bacillariophyta</taxon>
        <taxon>Bacillariophyceae</taxon>
        <taxon>Bacillariophycidae</taxon>
        <taxon>Bacillariales</taxon>
        <taxon>Bacillariaceae</taxon>
        <taxon>Cylindrotheca</taxon>
    </lineage>
</organism>
<dbReference type="InterPro" id="IPR011009">
    <property type="entry name" value="Kinase-like_dom_sf"/>
</dbReference>
<dbReference type="PROSITE" id="PS00107">
    <property type="entry name" value="PROTEIN_KINASE_ATP"/>
    <property type="match status" value="1"/>
</dbReference>
<evidence type="ECO:0000256" key="7">
    <source>
        <dbReference type="ARBA" id="ARBA00047899"/>
    </source>
</evidence>
<dbReference type="InterPro" id="IPR017441">
    <property type="entry name" value="Protein_kinase_ATP_BS"/>
</dbReference>
<dbReference type="Gene3D" id="3.30.200.20">
    <property type="entry name" value="Phosphorylase Kinase, domain 1"/>
    <property type="match status" value="1"/>
</dbReference>
<comment type="catalytic activity">
    <reaction evidence="7">
        <text>L-threonyl-[protein] + ATP = O-phospho-L-threonyl-[protein] + ADP + H(+)</text>
        <dbReference type="Rhea" id="RHEA:46608"/>
        <dbReference type="Rhea" id="RHEA-COMP:11060"/>
        <dbReference type="Rhea" id="RHEA-COMP:11605"/>
        <dbReference type="ChEBI" id="CHEBI:15378"/>
        <dbReference type="ChEBI" id="CHEBI:30013"/>
        <dbReference type="ChEBI" id="CHEBI:30616"/>
        <dbReference type="ChEBI" id="CHEBI:61977"/>
        <dbReference type="ChEBI" id="CHEBI:456216"/>
        <dbReference type="EC" id="2.7.11.1"/>
    </reaction>
</comment>
<dbReference type="PANTHER" id="PTHR24356:SF163">
    <property type="entry name" value="3-PHOSPHOINOSITIDE-DEPENDENT PROTEIN KINASE 1-RELATED"/>
    <property type="match status" value="1"/>
</dbReference>
<keyword evidence="4 9" id="KW-0547">Nucleotide-binding</keyword>
<dbReference type="GO" id="GO:0005524">
    <property type="term" value="F:ATP binding"/>
    <property type="evidence" value="ECO:0007669"/>
    <property type="project" value="UniProtKB-UniRule"/>
</dbReference>
<dbReference type="SMART" id="SM00220">
    <property type="entry name" value="S_TKc"/>
    <property type="match status" value="1"/>
</dbReference>
<protein>
    <recommendedName>
        <fullName evidence="1">non-specific serine/threonine protein kinase</fullName>
        <ecNumber evidence="1">2.7.11.1</ecNumber>
    </recommendedName>
</protein>